<sequence length="132" mass="14342">MTRRVIVLVEHAAEDGTPEILRESTLPLTGEAVVDRIITDLAVIDVTAVGLHLAERGARVRSDELRTLTDAPVHGPVRAVSHDLRPMSKADGAGMPPRRSGPRPVALPAPRGCRLALRGCRRWRRRSAPPVT</sequence>
<dbReference type="InterPro" id="IPR037171">
    <property type="entry name" value="NagB/RpiA_transferase-like"/>
</dbReference>
<dbReference type="Proteomes" id="UP001597261">
    <property type="component" value="Unassembled WGS sequence"/>
</dbReference>
<dbReference type="RefSeq" id="WP_381086896.1">
    <property type="nucleotide sequence ID" value="NZ_JBHUDX010000072.1"/>
</dbReference>
<evidence type="ECO:0000256" key="1">
    <source>
        <dbReference type="SAM" id="MobiDB-lite"/>
    </source>
</evidence>
<organism evidence="2 3">
    <name type="scientific">Streptomyces caeni</name>
    <dbReference type="NCBI Taxonomy" id="2307231"/>
    <lineage>
        <taxon>Bacteria</taxon>
        <taxon>Bacillati</taxon>
        <taxon>Actinomycetota</taxon>
        <taxon>Actinomycetes</taxon>
        <taxon>Kitasatosporales</taxon>
        <taxon>Streptomycetaceae</taxon>
        <taxon>Streptomyces</taxon>
    </lineage>
</organism>
<accession>A0ABW4IXN4</accession>
<dbReference type="EMBL" id="JBHUDX010000072">
    <property type="protein sequence ID" value="MFD1661286.1"/>
    <property type="molecule type" value="Genomic_DNA"/>
</dbReference>
<keyword evidence="3" id="KW-1185">Reference proteome</keyword>
<protein>
    <submittedName>
        <fullName evidence="2">Uncharacterized protein</fullName>
    </submittedName>
</protein>
<proteinExistence type="predicted"/>
<dbReference type="PANTHER" id="PTHR13707">
    <property type="entry name" value="KETOACID-COENZYME A TRANSFERASE"/>
    <property type="match status" value="1"/>
</dbReference>
<evidence type="ECO:0000313" key="2">
    <source>
        <dbReference type="EMBL" id="MFD1661286.1"/>
    </source>
</evidence>
<dbReference type="InterPro" id="IPR004165">
    <property type="entry name" value="CoA_trans_fam_I"/>
</dbReference>
<dbReference type="PANTHER" id="PTHR13707:SF57">
    <property type="entry name" value="SUCCINYL-COA:3-KETOACID COENZYME A TRANSFERASE SUBUNIT B-RELATED"/>
    <property type="match status" value="1"/>
</dbReference>
<name>A0ABW4IXN4_9ACTN</name>
<dbReference type="Gene3D" id="3.40.1080.10">
    <property type="entry name" value="Glutaconate Coenzyme A-transferase"/>
    <property type="match status" value="1"/>
</dbReference>
<reference evidence="3" key="1">
    <citation type="journal article" date="2019" name="Int. J. Syst. Evol. Microbiol.">
        <title>The Global Catalogue of Microorganisms (GCM) 10K type strain sequencing project: providing services to taxonomists for standard genome sequencing and annotation.</title>
        <authorList>
            <consortium name="The Broad Institute Genomics Platform"/>
            <consortium name="The Broad Institute Genome Sequencing Center for Infectious Disease"/>
            <person name="Wu L."/>
            <person name="Ma J."/>
        </authorList>
    </citation>
    <scope>NUCLEOTIDE SEQUENCE [LARGE SCALE GENOMIC DNA]</scope>
    <source>
        <strain evidence="3">CGMCC 1.12470</strain>
    </source>
</reference>
<gene>
    <name evidence="2" type="ORF">ACFSL4_24530</name>
</gene>
<comment type="caution">
    <text evidence="2">The sequence shown here is derived from an EMBL/GenBank/DDBJ whole genome shotgun (WGS) entry which is preliminary data.</text>
</comment>
<evidence type="ECO:0000313" key="3">
    <source>
        <dbReference type="Proteomes" id="UP001597261"/>
    </source>
</evidence>
<dbReference type="SUPFAM" id="SSF100950">
    <property type="entry name" value="NagB/RpiA/CoA transferase-like"/>
    <property type="match status" value="1"/>
</dbReference>
<feature type="region of interest" description="Disordered" evidence="1">
    <location>
        <begin position="78"/>
        <end position="110"/>
    </location>
</feature>